<dbReference type="EMBL" id="MNPL01018546">
    <property type="protein sequence ID" value="OQR70106.1"/>
    <property type="molecule type" value="Genomic_DNA"/>
</dbReference>
<dbReference type="AlphaFoldDB" id="A0A1V9X9M0"/>
<protein>
    <recommendedName>
        <fullName evidence="2">WH2 domain-containing protein</fullName>
    </recommendedName>
</protein>
<name>A0A1V9X9M0_9ACAR</name>
<sequence length="138" mass="14801">MPKLNGGASPNGTSSPGASTDGSGERNALLEQIRLGKKLKPVDVADSHPPGSGSALEGRDALLEQIRQGKALKPVAERPQRPEVPRNNSNNNNQKVEKELDELAEALKAAILMRQKATQSDDSEDSTCEPFDDGEWDD</sequence>
<feature type="domain" description="WH2" evidence="2">
    <location>
        <begin position="25"/>
        <end position="42"/>
    </location>
</feature>
<feature type="domain" description="WH2" evidence="2">
    <location>
        <begin position="58"/>
        <end position="75"/>
    </location>
</feature>
<feature type="compositionally biased region" description="Acidic residues" evidence="1">
    <location>
        <begin position="121"/>
        <end position="138"/>
    </location>
</feature>
<organism evidence="3 4">
    <name type="scientific">Tropilaelaps mercedesae</name>
    <dbReference type="NCBI Taxonomy" id="418985"/>
    <lineage>
        <taxon>Eukaryota</taxon>
        <taxon>Metazoa</taxon>
        <taxon>Ecdysozoa</taxon>
        <taxon>Arthropoda</taxon>
        <taxon>Chelicerata</taxon>
        <taxon>Arachnida</taxon>
        <taxon>Acari</taxon>
        <taxon>Parasitiformes</taxon>
        <taxon>Mesostigmata</taxon>
        <taxon>Gamasina</taxon>
        <taxon>Dermanyssoidea</taxon>
        <taxon>Laelapidae</taxon>
        <taxon>Tropilaelaps</taxon>
    </lineage>
</organism>
<dbReference type="Proteomes" id="UP000192247">
    <property type="component" value="Unassembled WGS sequence"/>
</dbReference>
<evidence type="ECO:0000313" key="4">
    <source>
        <dbReference type="Proteomes" id="UP000192247"/>
    </source>
</evidence>
<feature type="region of interest" description="Disordered" evidence="1">
    <location>
        <begin position="114"/>
        <end position="138"/>
    </location>
</feature>
<dbReference type="Pfam" id="PF02205">
    <property type="entry name" value="WH2"/>
    <property type="match status" value="2"/>
</dbReference>
<evidence type="ECO:0000256" key="1">
    <source>
        <dbReference type="SAM" id="MobiDB-lite"/>
    </source>
</evidence>
<evidence type="ECO:0000259" key="2">
    <source>
        <dbReference type="PROSITE" id="PS51082"/>
    </source>
</evidence>
<reference evidence="3 4" key="1">
    <citation type="journal article" date="2017" name="Gigascience">
        <title>Draft genome of the honey bee ectoparasitic mite, Tropilaelaps mercedesae, is shaped by the parasitic life history.</title>
        <authorList>
            <person name="Dong X."/>
            <person name="Armstrong S.D."/>
            <person name="Xia D."/>
            <person name="Makepeace B.L."/>
            <person name="Darby A.C."/>
            <person name="Kadowaki T."/>
        </authorList>
    </citation>
    <scope>NUCLEOTIDE SEQUENCE [LARGE SCALE GENOMIC DNA]</scope>
    <source>
        <strain evidence="3">Wuxi-XJTLU</strain>
    </source>
</reference>
<gene>
    <name evidence="3" type="ORF">BIW11_11851</name>
</gene>
<feature type="compositionally biased region" description="Polar residues" evidence="1">
    <location>
        <begin position="8"/>
        <end position="22"/>
    </location>
</feature>
<feature type="compositionally biased region" description="Basic and acidic residues" evidence="1">
    <location>
        <begin position="75"/>
        <end position="84"/>
    </location>
</feature>
<dbReference type="SMART" id="SM00246">
    <property type="entry name" value="WH2"/>
    <property type="match status" value="2"/>
</dbReference>
<evidence type="ECO:0000313" key="3">
    <source>
        <dbReference type="EMBL" id="OQR70106.1"/>
    </source>
</evidence>
<dbReference type="CDD" id="cd21762">
    <property type="entry name" value="WH2"/>
    <property type="match status" value="1"/>
</dbReference>
<dbReference type="STRING" id="418985.A0A1V9X9M0"/>
<dbReference type="Gene3D" id="6.10.280.150">
    <property type="match status" value="1"/>
</dbReference>
<feature type="region of interest" description="Disordered" evidence="1">
    <location>
        <begin position="1"/>
        <end position="100"/>
    </location>
</feature>
<keyword evidence="4" id="KW-1185">Reference proteome</keyword>
<dbReference type="OrthoDB" id="8963340at2759"/>
<dbReference type="PROSITE" id="PS51082">
    <property type="entry name" value="WH2"/>
    <property type="match status" value="2"/>
</dbReference>
<comment type="caution">
    <text evidence="3">The sequence shown here is derived from an EMBL/GenBank/DDBJ whole genome shotgun (WGS) entry which is preliminary data.</text>
</comment>
<dbReference type="InParanoid" id="A0A1V9X9M0"/>
<dbReference type="InterPro" id="IPR003124">
    <property type="entry name" value="WH2_dom"/>
</dbReference>
<accession>A0A1V9X9M0</accession>
<dbReference type="GO" id="GO:0003779">
    <property type="term" value="F:actin binding"/>
    <property type="evidence" value="ECO:0007669"/>
    <property type="project" value="InterPro"/>
</dbReference>
<proteinExistence type="predicted"/>